<accession>A0A6C8XSC0</accession>
<reference evidence="2" key="1">
    <citation type="submission" date="2018-08" db="EMBL/GenBank/DDBJ databases">
        <authorList>
            <consortium name="GenomeTrakr network: Whole genome sequencing for foodborne pathogen traceback"/>
        </authorList>
    </citation>
    <scope>NUCLEOTIDE SEQUENCE [LARGE SCALE GENOMIC DNA]</scope>
    <source>
        <strain evidence="2">FMA0132</strain>
    </source>
</reference>
<keyword evidence="1" id="KW-1133">Transmembrane helix</keyword>
<dbReference type="Proteomes" id="UP000885362">
    <property type="component" value="Unassembled WGS sequence"/>
</dbReference>
<gene>
    <name evidence="2" type="ORF">EL06_00800</name>
</gene>
<evidence type="ECO:0000256" key="1">
    <source>
        <dbReference type="SAM" id="Phobius"/>
    </source>
</evidence>
<protein>
    <recommendedName>
        <fullName evidence="3">MotA/TolQ/ExbB proton channel domain-containing protein</fullName>
    </recommendedName>
</protein>
<dbReference type="AlphaFoldDB" id="A0A6C8XSC0"/>
<evidence type="ECO:0000313" key="2">
    <source>
        <dbReference type="EMBL" id="MIE68074.1"/>
    </source>
</evidence>
<comment type="caution">
    <text evidence="2">The sequence shown here is derived from an EMBL/GenBank/DDBJ whole genome shotgun (WGS) entry which is preliminary data.</text>
</comment>
<organism evidence="2">
    <name type="scientific">Salmonella diarizonae</name>
    <dbReference type="NCBI Taxonomy" id="59204"/>
    <lineage>
        <taxon>Bacteria</taxon>
        <taxon>Pseudomonadati</taxon>
        <taxon>Pseudomonadota</taxon>
        <taxon>Gammaproteobacteria</taxon>
        <taxon>Enterobacterales</taxon>
        <taxon>Enterobacteriaceae</taxon>
        <taxon>Salmonella</taxon>
    </lineage>
</organism>
<name>A0A6C8XSC0_SALDZ</name>
<feature type="transmembrane region" description="Helical" evidence="1">
    <location>
        <begin position="55"/>
        <end position="74"/>
    </location>
</feature>
<sequence>MMGLLGTFFGLSVTVASVVVLLDKSGLGGGGGNSSEILDVIVNIMKSLSAPLRGMNIAFVASIYGVVSAILLGVQTIMCRSAYNSLFYCLREMSIEYLKRNDEQIDLNNNKVNTGRIIAKGINSILEQVINLNNTTDKQYNITAEVLSGIDMNMSRINSCLSSINDVLVILSQEQVILKSGIDSAKKMISEGICLQMKNHQEYSNKCNDILKGNLSIAAEIDSISGQQEKKHLEHLDMLKENATENKMYADILLKEMESSHSTFYPLFEKLVEMHKALTSKVTK</sequence>
<evidence type="ECO:0008006" key="3">
    <source>
        <dbReference type="Google" id="ProtNLM"/>
    </source>
</evidence>
<keyword evidence="1" id="KW-0472">Membrane</keyword>
<keyword evidence="1" id="KW-0812">Transmembrane</keyword>
<dbReference type="EMBL" id="RSHK01000001">
    <property type="protein sequence ID" value="MIE68074.1"/>
    <property type="molecule type" value="Genomic_DNA"/>
</dbReference>
<proteinExistence type="predicted"/>